<dbReference type="Pfam" id="PF07729">
    <property type="entry name" value="FCD"/>
    <property type="match status" value="1"/>
</dbReference>
<sequence length="228" mass="25464">MDAMGPNNAIQILLSSSLPMYVQEEVERMILTGGLRPGDRINESELAGRFGTSRGPIREACRKLEEAGLLRNEKNRGVFVREISVEEADEIYMLREVLEELVGRRVCERATPELIEKLNAMVDAMDQAANDKNATEYAQLNLQFHDLLLDAAASRKLTETYRRLVKELHLFRMRALTEGGGLDVSPGEHRHIVEVIAGGDPDKAGAALRAHVADSRARMLKTFGRQPE</sequence>
<dbReference type="InterPro" id="IPR000524">
    <property type="entry name" value="Tscrpt_reg_HTH_GntR"/>
</dbReference>
<dbReference type="InterPro" id="IPR008920">
    <property type="entry name" value="TF_FadR/GntR_C"/>
</dbReference>
<evidence type="ECO:0000256" key="3">
    <source>
        <dbReference type="ARBA" id="ARBA00023163"/>
    </source>
</evidence>
<evidence type="ECO:0000259" key="4">
    <source>
        <dbReference type="PROSITE" id="PS50949"/>
    </source>
</evidence>
<keyword evidence="6" id="KW-1185">Reference proteome</keyword>
<dbReference type="Gene3D" id="1.20.120.530">
    <property type="entry name" value="GntR ligand-binding domain-like"/>
    <property type="match status" value="1"/>
</dbReference>
<dbReference type="SUPFAM" id="SSF48008">
    <property type="entry name" value="GntR ligand-binding domain-like"/>
    <property type="match status" value="1"/>
</dbReference>
<dbReference type="NCBIfam" id="TIGR03338">
    <property type="entry name" value="phnR_burk"/>
    <property type="match status" value="1"/>
</dbReference>
<dbReference type="Gene3D" id="1.10.10.10">
    <property type="entry name" value="Winged helix-like DNA-binding domain superfamily/Winged helix DNA-binding domain"/>
    <property type="match status" value="1"/>
</dbReference>
<keyword evidence="1" id="KW-0805">Transcription regulation</keyword>
<dbReference type="EMBL" id="JAMXHT010000009">
    <property type="protein sequence ID" value="MCO5401206.1"/>
    <property type="molecule type" value="Genomic_DNA"/>
</dbReference>
<organism evidence="5 6">
    <name type="scientific">Ralstonia soli</name>
    <dbReference type="NCBI Taxonomy" id="2953896"/>
    <lineage>
        <taxon>Bacteria</taxon>
        <taxon>Pseudomonadati</taxon>
        <taxon>Pseudomonadota</taxon>
        <taxon>Betaproteobacteria</taxon>
        <taxon>Burkholderiales</taxon>
        <taxon>Burkholderiaceae</taxon>
        <taxon>Ralstonia</taxon>
    </lineage>
</organism>
<dbReference type="PANTHER" id="PTHR43537:SF45">
    <property type="entry name" value="GNTR FAMILY REGULATORY PROTEIN"/>
    <property type="match status" value="1"/>
</dbReference>
<dbReference type="Pfam" id="PF00392">
    <property type="entry name" value="GntR"/>
    <property type="match status" value="1"/>
</dbReference>
<dbReference type="CDD" id="cd07377">
    <property type="entry name" value="WHTH_GntR"/>
    <property type="match status" value="1"/>
</dbReference>
<evidence type="ECO:0000256" key="1">
    <source>
        <dbReference type="ARBA" id="ARBA00023015"/>
    </source>
</evidence>
<comment type="caution">
    <text evidence="5">The sequence shown here is derived from an EMBL/GenBank/DDBJ whole genome shotgun (WGS) entry which is preliminary data.</text>
</comment>
<feature type="domain" description="HTH gntR-type" evidence="4">
    <location>
        <begin position="16"/>
        <end position="83"/>
    </location>
</feature>
<protein>
    <submittedName>
        <fullName evidence="5">Phosphonate utilization associated transcriptional regulator</fullName>
    </submittedName>
</protein>
<dbReference type="RefSeq" id="WP_252684318.1">
    <property type="nucleotide sequence ID" value="NZ_JAMXHT010000009.1"/>
</dbReference>
<dbReference type="InterPro" id="IPR017723">
    <property type="entry name" value="Tscrpt_reg_AEP_util-assoc"/>
</dbReference>
<keyword evidence="2" id="KW-0238">DNA-binding</keyword>
<dbReference type="SUPFAM" id="SSF46785">
    <property type="entry name" value="Winged helix' DNA-binding domain"/>
    <property type="match status" value="1"/>
</dbReference>
<reference evidence="5" key="2">
    <citation type="journal article" date="2023" name="Front. Microbiol.">
        <title>Ralstonia chuxiongensis sp. nov., Ralstonia mojiangensis sp. nov., and Ralstonia soli sp. nov., isolated from tobacco fields, are three novel species in the family Burkholderiaceae.</title>
        <authorList>
            <person name="Lu C.H."/>
            <person name="Zhang Y.Y."/>
            <person name="Jiang N."/>
            <person name="Chen W."/>
            <person name="Shao X."/>
            <person name="Zhao Z.M."/>
            <person name="Lu W.L."/>
            <person name="Hu X."/>
            <person name="Xi Y.X."/>
            <person name="Zou S.Y."/>
            <person name="Wei Q.J."/>
            <person name="Lin Z.L."/>
            <person name="Gong L."/>
            <person name="Gai X.T."/>
            <person name="Zhang L.Q."/>
            <person name="Li J.Y."/>
            <person name="Jin Y."/>
            <person name="Xia Z.Y."/>
        </authorList>
    </citation>
    <scope>NUCLEOTIDE SEQUENCE</scope>
    <source>
        <strain evidence="5">21MJYT02-11</strain>
    </source>
</reference>
<dbReference type="SMART" id="SM00895">
    <property type="entry name" value="FCD"/>
    <property type="match status" value="1"/>
</dbReference>
<dbReference type="PANTHER" id="PTHR43537">
    <property type="entry name" value="TRANSCRIPTIONAL REGULATOR, GNTR FAMILY"/>
    <property type="match status" value="1"/>
</dbReference>
<accession>A0ABT1ASG3</accession>
<evidence type="ECO:0000313" key="5">
    <source>
        <dbReference type="EMBL" id="MCO5401206.1"/>
    </source>
</evidence>
<name>A0ABT1ASG3_9RALS</name>
<dbReference type="InterPro" id="IPR036388">
    <property type="entry name" value="WH-like_DNA-bd_sf"/>
</dbReference>
<keyword evidence="3" id="KW-0804">Transcription</keyword>
<dbReference type="InterPro" id="IPR036390">
    <property type="entry name" value="WH_DNA-bd_sf"/>
</dbReference>
<evidence type="ECO:0000256" key="2">
    <source>
        <dbReference type="ARBA" id="ARBA00023125"/>
    </source>
</evidence>
<dbReference type="InterPro" id="IPR011711">
    <property type="entry name" value="GntR_C"/>
</dbReference>
<dbReference type="PROSITE" id="PS50949">
    <property type="entry name" value="HTH_GNTR"/>
    <property type="match status" value="1"/>
</dbReference>
<proteinExistence type="predicted"/>
<dbReference type="Proteomes" id="UP001162811">
    <property type="component" value="Unassembled WGS sequence"/>
</dbReference>
<reference evidence="5" key="1">
    <citation type="submission" date="2022-06" db="EMBL/GenBank/DDBJ databases">
        <authorList>
            <person name="Lu C.-H."/>
        </authorList>
    </citation>
    <scope>NUCLEOTIDE SEQUENCE</scope>
    <source>
        <strain evidence="5">21MJYT02-11</strain>
    </source>
</reference>
<dbReference type="SMART" id="SM00345">
    <property type="entry name" value="HTH_GNTR"/>
    <property type="match status" value="1"/>
</dbReference>
<gene>
    <name evidence="5" type="ORF">NG900_23645</name>
</gene>
<evidence type="ECO:0000313" key="6">
    <source>
        <dbReference type="Proteomes" id="UP001162811"/>
    </source>
</evidence>